<gene>
    <name evidence="7" type="ORF">F3Y22_tig00112856pilonHSYRG00071</name>
</gene>
<dbReference type="PANTHER" id="PTHR31279:SF13">
    <property type="entry name" value="PROTEIN EXORDIUM-LIKE 6"/>
    <property type="match status" value="1"/>
</dbReference>
<dbReference type="EMBL" id="VEPZ02001660">
    <property type="protein sequence ID" value="KAE8664118.1"/>
    <property type="molecule type" value="Genomic_DNA"/>
</dbReference>
<keyword evidence="3" id="KW-0964">Secreted</keyword>
<evidence type="ECO:0000256" key="5">
    <source>
        <dbReference type="ARBA" id="ARBA00023591"/>
    </source>
</evidence>
<keyword evidence="2" id="KW-0052">Apoplast</keyword>
<dbReference type="Pfam" id="PF04674">
    <property type="entry name" value="Phi_1"/>
    <property type="match status" value="1"/>
</dbReference>
<evidence type="ECO:0000256" key="6">
    <source>
        <dbReference type="SAM" id="SignalP"/>
    </source>
</evidence>
<keyword evidence="8" id="KW-1185">Reference proteome</keyword>
<comment type="caution">
    <text evidence="7">The sequence shown here is derived from an EMBL/GenBank/DDBJ whole genome shotgun (WGS) entry which is preliminary data.</text>
</comment>
<dbReference type="AlphaFoldDB" id="A0A6A2WT95"/>
<sequence length="314" mass="33991">MSSFSIGVIFLALLSFVPSLCYGQNNPSKMHPEITYHGGPILNGTLNFALIWYGKCSVLKRTTMVNFLTSLNKEGDPDLNPKVTRWWQTIESYQTAVPGGGEAKAHHSNMKIIVNVTKQIDDTSYKYGRNLTIAGSIPKIVHEHIHDQPDLIPIIITAKDVVMEGLCSGKCADHGLIDNNKPYIILGNPEIECPGKCEWPFNDVDNGPKSIIFLRPPNQNKAADAMVIALATTLADMVTNPLNTGFYGGSEKAPLGAGSVCKAIFGSGAFPGNPGKVRIDPGTSGSFNAHGYQGDRFLLPAVWNPTTSSCWTLM</sequence>
<feature type="chain" id="PRO_5025612880" evidence="6">
    <location>
        <begin position="24"/>
        <end position="314"/>
    </location>
</feature>
<evidence type="ECO:0000256" key="1">
    <source>
        <dbReference type="ARBA" id="ARBA00004271"/>
    </source>
</evidence>
<evidence type="ECO:0000256" key="2">
    <source>
        <dbReference type="ARBA" id="ARBA00022523"/>
    </source>
</evidence>
<protein>
    <submittedName>
        <fullName evidence="7">Tho complex subunit 7/Mft1p</fullName>
    </submittedName>
</protein>
<dbReference type="GO" id="GO:0048046">
    <property type="term" value="C:apoplast"/>
    <property type="evidence" value="ECO:0007669"/>
    <property type="project" value="UniProtKB-SubCell"/>
</dbReference>
<comment type="similarity">
    <text evidence="5">Belongs to the EXORDIUM family.</text>
</comment>
<evidence type="ECO:0000313" key="7">
    <source>
        <dbReference type="EMBL" id="KAE8664118.1"/>
    </source>
</evidence>
<dbReference type="PANTHER" id="PTHR31279">
    <property type="entry name" value="PROTEIN EXORDIUM-LIKE 5"/>
    <property type="match status" value="1"/>
</dbReference>
<name>A0A6A2WT95_HIBSY</name>
<dbReference type="InterPro" id="IPR006766">
    <property type="entry name" value="EXORDIUM-like"/>
</dbReference>
<evidence type="ECO:0000256" key="4">
    <source>
        <dbReference type="ARBA" id="ARBA00022729"/>
    </source>
</evidence>
<organism evidence="7 8">
    <name type="scientific">Hibiscus syriacus</name>
    <name type="common">Rose of Sharon</name>
    <dbReference type="NCBI Taxonomy" id="106335"/>
    <lineage>
        <taxon>Eukaryota</taxon>
        <taxon>Viridiplantae</taxon>
        <taxon>Streptophyta</taxon>
        <taxon>Embryophyta</taxon>
        <taxon>Tracheophyta</taxon>
        <taxon>Spermatophyta</taxon>
        <taxon>Magnoliopsida</taxon>
        <taxon>eudicotyledons</taxon>
        <taxon>Gunneridae</taxon>
        <taxon>Pentapetalae</taxon>
        <taxon>rosids</taxon>
        <taxon>malvids</taxon>
        <taxon>Malvales</taxon>
        <taxon>Malvaceae</taxon>
        <taxon>Malvoideae</taxon>
        <taxon>Hibiscus</taxon>
    </lineage>
</organism>
<feature type="signal peptide" evidence="6">
    <location>
        <begin position="1"/>
        <end position="23"/>
    </location>
</feature>
<comment type="subcellular location">
    <subcellularLocation>
        <location evidence="1">Secreted</location>
        <location evidence="1">Extracellular space</location>
        <location evidence="1">Apoplast</location>
    </subcellularLocation>
</comment>
<dbReference type="OrthoDB" id="47374at2759"/>
<proteinExistence type="inferred from homology"/>
<evidence type="ECO:0000313" key="8">
    <source>
        <dbReference type="Proteomes" id="UP000436088"/>
    </source>
</evidence>
<accession>A0A6A2WT95</accession>
<dbReference type="Proteomes" id="UP000436088">
    <property type="component" value="Unassembled WGS sequence"/>
</dbReference>
<evidence type="ECO:0000256" key="3">
    <source>
        <dbReference type="ARBA" id="ARBA00022525"/>
    </source>
</evidence>
<reference evidence="7" key="1">
    <citation type="submission" date="2019-09" db="EMBL/GenBank/DDBJ databases">
        <title>Draft genome information of white flower Hibiscus syriacus.</title>
        <authorList>
            <person name="Kim Y.-M."/>
        </authorList>
    </citation>
    <scope>NUCLEOTIDE SEQUENCE [LARGE SCALE GENOMIC DNA]</scope>
    <source>
        <strain evidence="7">YM2019G1</strain>
    </source>
</reference>
<keyword evidence="4 6" id="KW-0732">Signal</keyword>